<dbReference type="InterPro" id="IPR002123">
    <property type="entry name" value="Plipid/glycerol_acylTrfase"/>
</dbReference>
<comment type="caution">
    <text evidence="10">The sequence shown here is derived from an EMBL/GenBank/DDBJ whole genome shotgun (WGS) entry which is preliminary data.</text>
</comment>
<keyword evidence="5 7" id="KW-0443">Lipid metabolism</keyword>
<dbReference type="EC" id="2.3.1.51" evidence="7"/>
<comment type="pathway">
    <text evidence="1">Lipid metabolism.</text>
</comment>
<keyword evidence="7" id="KW-0594">Phospholipid biosynthesis</keyword>
<keyword evidence="4 7" id="KW-0808">Transferase</keyword>
<evidence type="ECO:0000256" key="4">
    <source>
        <dbReference type="ARBA" id="ARBA00022679"/>
    </source>
</evidence>
<keyword evidence="8" id="KW-1133">Transmembrane helix</keyword>
<reference evidence="10 11" key="1">
    <citation type="submission" date="2013-07" db="EMBL/GenBank/DDBJ databases">
        <authorList>
            <person name="Weinstock G."/>
            <person name="Sodergren E."/>
            <person name="Wylie T."/>
            <person name="Fulton L."/>
            <person name="Fulton R."/>
            <person name="Fronick C."/>
            <person name="O'Laughlin M."/>
            <person name="Godfrey J."/>
            <person name="Miner T."/>
            <person name="Herter B."/>
            <person name="Appelbaum E."/>
            <person name="Cordes M."/>
            <person name="Lek S."/>
            <person name="Wollam A."/>
            <person name="Pepin K.H."/>
            <person name="Palsikar V.B."/>
            <person name="Mitreva M."/>
            <person name="Wilson R.K."/>
        </authorList>
    </citation>
    <scope>NUCLEOTIDE SEQUENCE [LARGE SCALE GENOMIC DNA]</scope>
    <source>
        <strain evidence="10 11">ATCC 14940</strain>
    </source>
</reference>
<evidence type="ECO:0000256" key="2">
    <source>
        <dbReference type="ARBA" id="ARBA00008655"/>
    </source>
</evidence>
<feature type="transmembrane region" description="Helical" evidence="8">
    <location>
        <begin position="20"/>
        <end position="41"/>
    </location>
</feature>
<evidence type="ECO:0000256" key="3">
    <source>
        <dbReference type="ARBA" id="ARBA00022516"/>
    </source>
</evidence>
<dbReference type="CDD" id="cd07989">
    <property type="entry name" value="LPLAT_AGPAT-like"/>
    <property type="match status" value="1"/>
</dbReference>
<evidence type="ECO:0000256" key="5">
    <source>
        <dbReference type="ARBA" id="ARBA00023098"/>
    </source>
</evidence>
<organism evidence="10 11">
    <name type="scientific">[Clostridium] symbiosum ATCC 14940</name>
    <dbReference type="NCBI Taxonomy" id="411472"/>
    <lineage>
        <taxon>Bacteria</taxon>
        <taxon>Bacillati</taxon>
        <taxon>Bacillota</taxon>
        <taxon>Clostridia</taxon>
        <taxon>Lachnospirales</taxon>
        <taxon>Lachnospiraceae</taxon>
        <taxon>Otoolea</taxon>
    </lineage>
</organism>
<feature type="domain" description="Phospholipid/glycerol acyltransferase" evidence="9">
    <location>
        <begin position="92"/>
        <end position="209"/>
    </location>
</feature>
<keyword evidence="3 7" id="KW-0444">Lipid biosynthesis</keyword>
<dbReference type="AlphaFoldDB" id="A0ABC9TZ76"/>
<evidence type="ECO:0000256" key="7">
    <source>
        <dbReference type="RuleBase" id="RU361267"/>
    </source>
</evidence>
<comment type="domain">
    <text evidence="7">The HXXXXD motif is essential for acyltransferase activity and may constitute the binding site for the phosphate moiety of the glycerol-3-phosphate.</text>
</comment>
<evidence type="ECO:0000313" key="10">
    <source>
        <dbReference type="EMBL" id="ERI77858.1"/>
    </source>
</evidence>
<dbReference type="PANTHER" id="PTHR10434">
    <property type="entry name" value="1-ACYL-SN-GLYCEROL-3-PHOSPHATE ACYLTRANSFERASE"/>
    <property type="match status" value="1"/>
</dbReference>
<keyword evidence="8" id="KW-0812">Transmembrane</keyword>
<keyword evidence="8" id="KW-0472">Membrane</keyword>
<dbReference type="SMART" id="SM00563">
    <property type="entry name" value="PlsC"/>
    <property type="match status" value="1"/>
</dbReference>
<evidence type="ECO:0000313" key="11">
    <source>
        <dbReference type="Proteomes" id="UP000016491"/>
    </source>
</evidence>
<keyword evidence="6 7" id="KW-0012">Acyltransferase</keyword>
<dbReference type="EMBL" id="AWSU01000140">
    <property type="protein sequence ID" value="ERI77858.1"/>
    <property type="molecule type" value="Genomic_DNA"/>
</dbReference>
<dbReference type="GO" id="GO:0008654">
    <property type="term" value="P:phospholipid biosynthetic process"/>
    <property type="evidence" value="ECO:0007669"/>
    <property type="project" value="UniProtKB-KW"/>
</dbReference>
<dbReference type="GO" id="GO:0003841">
    <property type="term" value="F:1-acylglycerol-3-phosphate O-acyltransferase activity"/>
    <property type="evidence" value="ECO:0007669"/>
    <property type="project" value="UniProtKB-UniRule"/>
</dbReference>
<accession>A0ABC9TZ76</accession>
<dbReference type="Pfam" id="PF01553">
    <property type="entry name" value="Acyltransferase"/>
    <property type="match status" value="1"/>
</dbReference>
<dbReference type="PANTHER" id="PTHR10434:SF64">
    <property type="entry name" value="1-ACYL-SN-GLYCEROL-3-PHOSPHATE ACYLTRANSFERASE-RELATED"/>
    <property type="match status" value="1"/>
</dbReference>
<comment type="catalytic activity">
    <reaction evidence="7">
        <text>a 1-acyl-sn-glycero-3-phosphate + an acyl-CoA = a 1,2-diacyl-sn-glycero-3-phosphate + CoA</text>
        <dbReference type="Rhea" id="RHEA:19709"/>
        <dbReference type="ChEBI" id="CHEBI:57287"/>
        <dbReference type="ChEBI" id="CHEBI:57970"/>
        <dbReference type="ChEBI" id="CHEBI:58342"/>
        <dbReference type="ChEBI" id="CHEBI:58608"/>
        <dbReference type="EC" id="2.3.1.51"/>
    </reaction>
</comment>
<dbReference type="Proteomes" id="UP000016491">
    <property type="component" value="Unassembled WGS sequence"/>
</dbReference>
<keyword evidence="7" id="KW-1208">Phospholipid metabolism</keyword>
<evidence type="ECO:0000256" key="1">
    <source>
        <dbReference type="ARBA" id="ARBA00005189"/>
    </source>
</evidence>
<proteinExistence type="inferred from homology"/>
<evidence type="ECO:0000259" key="9">
    <source>
        <dbReference type="SMART" id="SM00563"/>
    </source>
</evidence>
<protein>
    <recommendedName>
        <fullName evidence="7">1-acyl-sn-glycerol-3-phosphate acyltransferase</fullName>
        <ecNumber evidence="7">2.3.1.51</ecNumber>
    </recommendedName>
</protein>
<dbReference type="SUPFAM" id="SSF69593">
    <property type="entry name" value="Glycerol-3-phosphate (1)-acyltransferase"/>
    <property type="match status" value="1"/>
</dbReference>
<evidence type="ECO:0000256" key="8">
    <source>
        <dbReference type="SAM" id="Phobius"/>
    </source>
</evidence>
<gene>
    <name evidence="10" type="ORF">CLOSYM_01813</name>
</gene>
<dbReference type="NCBIfam" id="TIGR00530">
    <property type="entry name" value="AGP_acyltrn"/>
    <property type="match status" value="1"/>
</dbReference>
<comment type="similarity">
    <text evidence="2 7">Belongs to the 1-acyl-sn-glycerol-3-phosphate acyltransferase family.</text>
</comment>
<sequence>MLVKAPFFLYNRTDSEVKKMIRFIIVALTVIGFLVFSAGYLHKMKKLGRTDQEKMERESLRVVKKVFRFILKVSGVSVTVKGIENVPAGQPVLYVGNHRSYFDILVGYTTVPDLLGFVAKKEMKKYPFLSDWMANVNCLFLDRKNLKEGLKTILEGIEKVKRGVSIWIFPEGTRNRGDNILELLPFKEGSLKIAEKSGCPVVPVAITGTAEVFEKHLPFIKPAQVTIEFGEPFIIKELPPEERKFVGAYTRKQIIRMLEKEQHGLSGNQN</sequence>
<evidence type="ECO:0000256" key="6">
    <source>
        <dbReference type="ARBA" id="ARBA00023315"/>
    </source>
</evidence>
<dbReference type="InterPro" id="IPR004552">
    <property type="entry name" value="AGP_acyltrans"/>
</dbReference>
<name>A0ABC9TZ76_CLOSY</name>